<dbReference type="GO" id="GO:0009234">
    <property type="term" value="P:menaquinone biosynthetic process"/>
    <property type="evidence" value="ECO:0007669"/>
    <property type="project" value="UniProtKB-UniRule"/>
</dbReference>
<protein>
    <recommendedName>
        <fullName evidence="5">Demethylmenaquinone methyltransferase</fullName>
        <ecNumber evidence="5">2.1.1.163</ecNumber>
    </recommendedName>
</protein>
<dbReference type="EC" id="2.1.1.163" evidence="5"/>
<keyword evidence="4 5" id="KW-0949">S-adenosyl-L-methionine</keyword>
<dbReference type="GO" id="GO:0032259">
    <property type="term" value="P:methylation"/>
    <property type="evidence" value="ECO:0007669"/>
    <property type="project" value="UniProtKB-KW"/>
</dbReference>
<feature type="binding site" evidence="5">
    <location>
        <begin position="97"/>
        <end position="98"/>
    </location>
    <ligand>
        <name>S-adenosyl-L-methionine</name>
        <dbReference type="ChEBI" id="CHEBI:59789"/>
    </ligand>
</feature>
<keyword evidence="2 5" id="KW-0489">Methyltransferase</keyword>
<dbReference type="AlphaFoldDB" id="A0A8J7MEI7"/>
<dbReference type="InterPro" id="IPR004033">
    <property type="entry name" value="UbiE/COQ5_MeTrFase"/>
</dbReference>
<dbReference type="GO" id="GO:0043770">
    <property type="term" value="F:demethylmenaquinone methyltransferase activity"/>
    <property type="evidence" value="ECO:0007669"/>
    <property type="project" value="UniProtKB-UniRule"/>
</dbReference>
<dbReference type="EMBL" id="JAENIM010000039">
    <property type="protein sequence ID" value="MBK1791532.1"/>
    <property type="molecule type" value="Genomic_DNA"/>
</dbReference>
<organism evidence="6 7">
    <name type="scientific">Persicirhabdus sediminis</name>
    <dbReference type="NCBI Taxonomy" id="454144"/>
    <lineage>
        <taxon>Bacteria</taxon>
        <taxon>Pseudomonadati</taxon>
        <taxon>Verrucomicrobiota</taxon>
        <taxon>Verrucomicrobiia</taxon>
        <taxon>Verrucomicrobiales</taxon>
        <taxon>Verrucomicrobiaceae</taxon>
        <taxon>Persicirhabdus</taxon>
    </lineage>
</organism>
<comment type="caution">
    <text evidence="5">Lacks conserved residue(s) required for the propagation of feature annotation.</text>
</comment>
<comment type="pathway">
    <text evidence="5">Quinol/quinone metabolism; menaquinone biosynthesis; menaquinol from 1,4-dihydroxy-2-naphthoate: step 2/2.</text>
</comment>
<dbReference type="SUPFAM" id="SSF53335">
    <property type="entry name" value="S-adenosyl-L-methionine-dependent methyltransferases"/>
    <property type="match status" value="1"/>
</dbReference>
<reference evidence="6" key="1">
    <citation type="submission" date="2021-01" db="EMBL/GenBank/DDBJ databases">
        <title>Modified the classification status of verrucomicrobia.</title>
        <authorList>
            <person name="Feng X."/>
        </authorList>
    </citation>
    <scope>NUCLEOTIDE SEQUENCE</scope>
    <source>
        <strain evidence="6">_KCTC 22039</strain>
    </source>
</reference>
<dbReference type="InterPro" id="IPR029063">
    <property type="entry name" value="SAM-dependent_MTases_sf"/>
</dbReference>
<evidence type="ECO:0000313" key="6">
    <source>
        <dbReference type="EMBL" id="MBK1791532.1"/>
    </source>
</evidence>
<accession>A0A8J7MEI7</accession>
<dbReference type="Pfam" id="PF01209">
    <property type="entry name" value="Ubie_methyltran"/>
    <property type="match status" value="1"/>
</dbReference>
<evidence type="ECO:0000313" key="7">
    <source>
        <dbReference type="Proteomes" id="UP000624703"/>
    </source>
</evidence>
<keyword evidence="1 5" id="KW-0474">Menaquinone biosynthesis</keyword>
<keyword evidence="3 5" id="KW-0808">Transferase</keyword>
<evidence type="ECO:0000256" key="5">
    <source>
        <dbReference type="HAMAP-Rule" id="MF_01813"/>
    </source>
</evidence>
<evidence type="ECO:0000256" key="4">
    <source>
        <dbReference type="ARBA" id="ARBA00022691"/>
    </source>
</evidence>
<sequence>MQDPNFVRKAFSKIADRYVLTNHVLSMGTDILWRKKVGRIVKAWQPKSVLDVATGTGDLALEIQDRCPDAEVTGSDFCAEMLAHATSRGVAKTLVADALDMPFDDNSFDVLTVAFGLRNMASYPDALKEMQRVIKPGGHLLVLDFSLPTGILRGPYRWYLNKVLPKIAGLLTGEMGAYDYLAGSIEQFPSGKDMTDMIEANGFADAEWLPLSFGVASVYTAEKPAK</sequence>
<comment type="caution">
    <text evidence="6">The sequence shown here is derived from an EMBL/GenBank/DDBJ whole genome shotgun (WGS) entry which is preliminary data.</text>
</comment>
<evidence type="ECO:0000256" key="2">
    <source>
        <dbReference type="ARBA" id="ARBA00022603"/>
    </source>
</evidence>
<comment type="similarity">
    <text evidence="5">Belongs to the class I-like SAM-binding methyltransferase superfamily. MenG/UbiE family.</text>
</comment>
<dbReference type="HAMAP" id="MF_01813">
    <property type="entry name" value="MenG_UbiE_methyltr"/>
    <property type="match status" value="1"/>
</dbReference>
<dbReference type="PANTHER" id="PTHR43591">
    <property type="entry name" value="METHYLTRANSFERASE"/>
    <property type="match status" value="1"/>
</dbReference>
<dbReference type="Proteomes" id="UP000624703">
    <property type="component" value="Unassembled WGS sequence"/>
</dbReference>
<feature type="binding site" evidence="5">
    <location>
        <position position="76"/>
    </location>
    <ligand>
        <name>S-adenosyl-L-methionine</name>
        <dbReference type="ChEBI" id="CHEBI:59789"/>
    </ligand>
</feature>
<gene>
    <name evidence="5" type="primary">menG</name>
    <name evidence="6" type="ORF">JIN82_10250</name>
</gene>
<keyword evidence="6" id="KW-0830">Ubiquinone</keyword>
<dbReference type="Gene3D" id="3.40.50.150">
    <property type="entry name" value="Vaccinia Virus protein VP39"/>
    <property type="match status" value="1"/>
</dbReference>
<dbReference type="PANTHER" id="PTHR43591:SF24">
    <property type="entry name" value="2-METHOXY-6-POLYPRENYL-1,4-BENZOQUINOL METHYLASE, MITOCHONDRIAL"/>
    <property type="match status" value="1"/>
</dbReference>
<dbReference type="PROSITE" id="PS01184">
    <property type="entry name" value="UBIE_2"/>
    <property type="match status" value="1"/>
</dbReference>
<name>A0A8J7MEI7_9BACT</name>
<dbReference type="CDD" id="cd02440">
    <property type="entry name" value="AdoMet_MTases"/>
    <property type="match status" value="1"/>
</dbReference>
<keyword evidence="7" id="KW-1185">Reference proteome</keyword>
<dbReference type="NCBIfam" id="TIGR01934">
    <property type="entry name" value="MenG_MenH_UbiE"/>
    <property type="match status" value="1"/>
</dbReference>
<proteinExistence type="inferred from homology"/>
<comment type="catalytic activity">
    <reaction evidence="5">
        <text>a 2-demethylmenaquinol + S-adenosyl-L-methionine = a menaquinol + S-adenosyl-L-homocysteine + H(+)</text>
        <dbReference type="Rhea" id="RHEA:42640"/>
        <dbReference type="Rhea" id="RHEA-COMP:9539"/>
        <dbReference type="Rhea" id="RHEA-COMP:9563"/>
        <dbReference type="ChEBI" id="CHEBI:15378"/>
        <dbReference type="ChEBI" id="CHEBI:18151"/>
        <dbReference type="ChEBI" id="CHEBI:55437"/>
        <dbReference type="ChEBI" id="CHEBI:57856"/>
        <dbReference type="ChEBI" id="CHEBI:59789"/>
        <dbReference type="EC" id="2.1.1.163"/>
    </reaction>
</comment>
<dbReference type="UniPathway" id="UPA00079">
    <property type="reaction ID" value="UER00169"/>
</dbReference>
<dbReference type="RefSeq" id="WP_200311532.1">
    <property type="nucleotide sequence ID" value="NZ_JAENIM010000039.1"/>
</dbReference>
<evidence type="ECO:0000256" key="3">
    <source>
        <dbReference type="ARBA" id="ARBA00022679"/>
    </source>
</evidence>
<feature type="binding site" evidence="5">
    <location>
        <position position="56"/>
    </location>
    <ligand>
        <name>S-adenosyl-L-methionine</name>
        <dbReference type="ChEBI" id="CHEBI:59789"/>
    </ligand>
</feature>
<dbReference type="InterPro" id="IPR023576">
    <property type="entry name" value="UbiE/COQ5_MeTrFase_CS"/>
</dbReference>
<evidence type="ECO:0000256" key="1">
    <source>
        <dbReference type="ARBA" id="ARBA00022428"/>
    </source>
</evidence>
<comment type="function">
    <text evidence="5">Methyltransferase required for the conversion of demethylmenaquinol (DMKH2) to menaquinol (MKH2).</text>
</comment>
<dbReference type="PROSITE" id="PS51608">
    <property type="entry name" value="SAM_MT_UBIE"/>
    <property type="match status" value="1"/>
</dbReference>